<protein>
    <submittedName>
        <fullName evidence="1">Transferase</fullName>
    </submittedName>
</protein>
<dbReference type="InterPro" id="IPR011004">
    <property type="entry name" value="Trimer_LpxA-like_sf"/>
</dbReference>
<comment type="caution">
    <text evidence="1">The sequence shown here is derived from an EMBL/GenBank/DDBJ whole genome shotgun (WGS) entry which is preliminary data.</text>
</comment>
<evidence type="ECO:0000313" key="1">
    <source>
        <dbReference type="EMBL" id="HFK95966.1"/>
    </source>
</evidence>
<dbReference type="GO" id="GO:0016740">
    <property type="term" value="F:transferase activity"/>
    <property type="evidence" value="ECO:0007669"/>
    <property type="project" value="UniProtKB-KW"/>
</dbReference>
<reference evidence="1" key="1">
    <citation type="journal article" date="2020" name="mSystems">
        <title>Genome- and Community-Level Interaction Insights into Carbon Utilization and Element Cycling Functions of Hydrothermarchaeota in Hydrothermal Sediment.</title>
        <authorList>
            <person name="Zhou Z."/>
            <person name="Liu Y."/>
            <person name="Xu W."/>
            <person name="Pan J."/>
            <person name="Luo Z.H."/>
            <person name="Li M."/>
        </authorList>
    </citation>
    <scope>NUCLEOTIDE SEQUENCE [LARGE SCALE GENOMIC DNA]</scope>
    <source>
        <strain evidence="1">SpSt-456</strain>
    </source>
</reference>
<dbReference type="Gene3D" id="2.160.10.10">
    <property type="entry name" value="Hexapeptide repeat proteins"/>
    <property type="match status" value="2"/>
</dbReference>
<proteinExistence type="predicted"/>
<dbReference type="AlphaFoldDB" id="A0A832A1A0"/>
<sequence length="473" mass="53048">MYRIEKLIDRIIDRVNINLREPAFDVGPYVRHLIPLDQFGRFYAFYGLTPHHPLHFFFTHSSLAGSYFLGRCTVDHSVLYKSDLRGDELKRKGDLFHYRGIRIPLHDDEAIVVKDSFLIKTLVHNNSHDPESPEEFRIQNTVALHYANIHGSPVEGCFLGPFATVDLTTVHDCVIGEFAYVQVGELSHKQVPPGTVWIRSDGDFEFVYRFPEDVLARYIAVRPGAVPVGELMDFVESRKEEFQAVFDSVTCCSGLPIPDGASVSRYAVVKGSSTIGENVLVAQRAYLMDAWMGRGANAQENCYIVDAQLEGYNVTAHGGKIIGAKLGEKVFVGFNAFVRGTHNAPLVIGEASIVMPHTIIDLEEPVTIPPRHVMWGCVRKAEDLRENSLSMDELASCEGELARGRMVFRGSGSAFIRGFQHRIEHILEENGAYYDGRHHMGHAQKGQNIAFNLIQPYPEGDMKGMYPTIDIRP</sequence>
<dbReference type="EMBL" id="DSTK01000006">
    <property type="protein sequence ID" value="HFK95966.1"/>
    <property type="molecule type" value="Genomic_DNA"/>
</dbReference>
<dbReference type="InterPro" id="IPR040730">
    <property type="entry name" value="Hexapep_loop"/>
</dbReference>
<organism evidence="1">
    <name type="scientific">Desulfacinum infernum</name>
    <dbReference type="NCBI Taxonomy" id="35837"/>
    <lineage>
        <taxon>Bacteria</taxon>
        <taxon>Pseudomonadati</taxon>
        <taxon>Thermodesulfobacteriota</taxon>
        <taxon>Syntrophobacteria</taxon>
        <taxon>Syntrophobacterales</taxon>
        <taxon>Syntrophobacteraceae</taxon>
        <taxon>Desulfacinum</taxon>
    </lineage>
</organism>
<dbReference type="SUPFAM" id="SSF51161">
    <property type="entry name" value="Trimeric LpxA-like enzymes"/>
    <property type="match status" value="1"/>
</dbReference>
<dbReference type="Pfam" id="PF18776">
    <property type="entry name" value="Hexapep_loop"/>
    <property type="match status" value="1"/>
</dbReference>
<gene>
    <name evidence="1" type="ORF">ENS06_01420</name>
</gene>
<accession>A0A832A1A0</accession>
<name>A0A832A1A0_9BACT</name>
<keyword evidence="1" id="KW-0808">Transferase</keyword>